<protein>
    <submittedName>
        <fullName evidence="1">Uncharacterized protein</fullName>
    </submittedName>
</protein>
<dbReference type="SUPFAM" id="SSF52777">
    <property type="entry name" value="CoA-dependent acyltransferases"/>
    <property type="match status" value="1"/>
</dbReference>
<dbReference type="Proteomes" id="UP000011086">
    <property type="component" value="Unassembled WGS sequence"/>
</dbReference>
<reference evidence="1" key="1">
    <citation type="journal article" date="2012" name="PLoS Genet.">
        <title>Comparative analysis of the genomes of two field isolates of the rice blast fungus Magnaporthe oryzae.</title>
        <authorList>
            <person name="Xue M."/>
            <person name="Yang J."/>
            <person name="Li Z."/>
            <person name="Hu S."/>
            <person name="Yao N."/>
            <person name="Dean R.A."/>
            <person name="Zhao W."/>
            <person name="Shen M."/>
            <person name="Zhang H."/>
            <person name="Li C."/>
            <person name="Liu L."/>
            <person name="Cao L."/>
            <person name="Xu X."/>
            <person name="Xing Y."/>
            <person name="Hsiang T."/>
            <person name="Zhang Z."/>
            <person name="Xu J.R."/>
            <person name="Peng Y.L."/>
        </authorList>
    </citation>
    <scope>NUCLEOTIDE SEQUENCE</scope>
    <source>
        <strain evidence="1">Y34</strain>
    </source>
</reference>
<feature type="non-terminal residue" evidence="1">
    <location>
        <position position="1"/>
    </location>
</feature>
<proteinExistence type="predicted"/>
<dbReference type="EMBL" id="JH793642">
    <property type="protein sequence ID" value="ELQ44668.1"/>
    <property type="molecule type" value="Genomic_DNA"/>
</dbReference>
<accession>A0AA97P9U4</accession>
<sequence>RVVGPCWQYVPFRARFAPGVTTGADLLEAVQEQHAASSAHEGLALAEIARLCCPGWPAVDWFDTVVHQDVEHVEDLGFRGLGATTETIYPHQEPLREWKCQAFVADGGRRLTVEIVTFEAWREQADEVLAEVAACVEELVGRPGDVLRFPFYPN</sequence>
<gene>
    <name evidence="1" type="ORF">OOU_Y34scaffold00068g1</name>
</gene>
<name>A0AA97P9U4_PYRO3</name>
<dbReference type="AlphaFoldDB" id="A0AA97P9U4"/>
<evidence type="ECO:0000313" key="1">
    <source>
        <dbReference type="EMBL" id="ELQ44668.1"/>
    </source>
</evidence>
<organism evidence="1">
    <name type="scientific">Pyricularia oryzae (strain Y34)</name>
    <name type="common">Rice blast fungus</name>
    <name type="synonym">Magnaporthe oryzae</name>
    <dbReference type="NCBI Taxonomy" id="1143189"/>
    <lineage>
        <taxon>Eukaryota</taxon>
        <taxon>Fungi</taxon>
        <taxon>Dikarya</taxon>
        <taxon>Ascomycota</taxon>
        <taxon>Pezizomycotina</taxon>
        <taxon>Sordariomycetes</taxon>
        <taxon>Sordariomycetidae</taxon>
        <taxon>Magnaporthales</taxon>
        <taxon>Pyriculariaceae</taxon>
        <taxon>Pyricularia</taxon>
    </lineage>
</organism>
<dbReference type="Gene3D" id="3.30.559.30">
    <property type="entry name" value="Nonribosomal peptide synthetase, condensation domain"/>
    <property type="match status" value="1"/>
</dbReference>